<feature type="region of interest" description="Disordered" evidence="1">
    <location>
        <begin position="1"/>
        <end position="281"/>
    </location>
</feature>
<reference evidence="2 3" key="1">
    <citation type="submission" date="2015-03" db="EMBL/GenBank/DDBJ databases">
        <title>Genomics and transcriptomics of the oil-accumulating basidiomycete yeast T. oleaginosus allow insights into substrate utilization and the diverse evolutionary trajectories of mating systems in fungi.</title>
        <authorList>
            <consortium name="DOE Joint Genome Institute"/>
            <person name="Kourist R."/>
            <person name="Kracht O."/>
            <person name="Bracharz F."/>
            <person name="Lipzen A."/>
            <person name="Nolan M."/>
            <person name="Ohm R."/>
            <person name="Grigoriev I."/>
            <person name="Sun S."/>
            <person name="Heitman J."/>
            <person name="Bruck T."/>
            <person name="Nowrousian M."/>
        </authorList>
    </citation>
    <scope>NUCLEOTIDE SEQUENCE [LARGE SCALE GENOMIC DNA]</scope>
    <source>
        <strain evidence="2 3">IBC0246</strain>
    </source>
</reference>
<sequence length="681" mass="74369">MNGGYRTHRNIFGSGESTDEVLRPTVDAGSDLSTPPPEEAPPPPEPEPMPSGATGKKRQRDPAATAPGPSKRLRPSRGTTPPSYAEPTELVENLFRPEAGPSSRRGSQSQTRARPSSSPDVKTPDVTRRRPGRPPKSKAMDIDSSAAEGEKQADLPATMVELSKDSNATVTVPVSAALRPATSGSTNTSHAREGKAPRAGRKSGPASTSKALQRTLHDFATMRDDRSAPSKILPPESRPVADKKLTALETSEVQTLPPSKGAHMRPVPDRDPSSPPQRRLPSIADEAKAIIAASKARNDREAKEQSAREAEKQPQPTPREPFHENHRLLCTIFKTSRSGPKPAIAQRLLILDTKNAHVRYLQDMDYIGGVKARNMKGVPHSDLLRSVSSDLRTGLPDTRERQPDPRVNGIYMPHGPSGFPRVQQYYAPPQLAPPGHYGYQPGFYPAPPLGGPIRELAPDMRGDSRVADPRSATGEHGRERREVMAEVQHARQYPERRDCDSMSYTNVVPIPFPTGPQYRPPEPRPLRLDPRYPSVALAPPGTAPPVPSNKTDQIFAKEHANGFEGLDPSLQDNARGFVENVRNNLRTMVGTYFLEPSSARDAFLERIGRDLIDLGWMLTDGSDGALYSRGGPPWPHENGSQQRARDPPREWRPVSHGRLPQPLQDQRPSSADGPNSARSGS</sequence>
<feature type="region of interest" description="Disordered" evidence="1">
    <location>
        <begin position="460"/>
        <end position="482"/>
    </location>
</feature>
<protein>
    <submittedName>
        <fullName evidence="2">Uncharacterized protein</fullName>
    </submittedName>
</protein>
<feature type="compositionally biased region" description="Basic and acidic residues" evidence="1">
    <location>
        <begin position="296"/>
        <end position="312"/>
    </location>
</feature>
<feature type="compositionally biased region" description="Polar residues" evidence="1">
    <location>
        <begin position="663"/>
        <end position="681"/>
    </location>
</feature>
<feature type="compositionally biased region" description="Polar residues" evidence="1">
    <location>
        <begin position="104"/>
        <end position="120"/>
    </location>
</feature>
<feature type="compositionally biased region" description="Basic and acidic residues" evidence="1">
    <location>
        <begin position="215"/>
        <end position="228"/>
    </location>
</feature>
<keyword evidence="3" id="KW-1185">Reference proteome</keyword>
<dbReference type="GeneID" id="28987641"/>
<feature type="compositionally biased region" description="Polar residues" evidence="1">
    <location>
        <begin position="248"/>
        <end position="257"/>
    </location>
</feature>
<dbReference type="OrthoDB" id="2575478at2759"/>
<name>A0A0J0XCG9_9TREE</name>
<evidence type="ECO:0000313" key="2">
    <source>
        <dbReference type="EMBL" id="KLT38778.1"/>
    </source>
</evidence>
<feature type="region of interest" description="Disordered" evidence="1">
    <location>
        <begin position="627"/>
        <end position="681"/>
    </location>
</feature>
<dbReference type="RefSeq" id="XP_018275269.1">
    <property type="nucleotide sequence ID" value="XM_018427038.1"/>
</dbReference>
<evidence type="ECO:0000256" key="1">
    <source>
        <dbReference type="SAM" id="MobiDB-lite"/>
    </source>
</evidence>
<accession>A0A0J0XCG9</accession>
<organism evidence="2 3">
    <name type="scientific">Cutaneotrichosporon oleaginosum</name>
    <dbReference type="NCBI Taxonomy" id="879819"/>
    <lineage>
        <taxon>Eukaryota</taxon>
        <taxon>Fungi</taxon>
        <taxon>Dikarya</taxon>
        <taxon>Basidiomycota</taxon>
        <taxon>Agaricomycotina</taxon>
        <taxon>Tremellomycetes</taxon>
        <taxon>Trichosporonales</taxon>
        <taxon>Trichosporonaceae</taxon>
        <taxon>Cutaneotrichosporon</taxon>
    </lineage>
</organism>
<dbReference type="STRING" id="879819.A0A0J0XCG9"/>
<proteinExistence type="predicted"/>
<gene>
    <name evidence="2" type="ORF">CC85DRAFT_331331</name>
</gene>
<dbReference type="AlphaFoldDB" id="A0A0J0XCG9"/>
<feature type="compositionally biased region" description="Pro residues" evidence="1">
    <location>
        <begin position="34"/>
        <end position="49"/>
    </location>
</feature>
<dbReference type="Proteomes" id="UP000053611">
    <property type="component" value="Unassembled WGS sequence"/>
</dbReference>
<feature type="region of interest" description="Disordered" evidence="1">
    <location>
        <begin position="294"/>
        <end position="325"/>
    </location>
</feature>
<evidence type="ECO:0000313" key="3">
    <source>
        <dbReference type="Proteomes" id="UP000053611"/>
    </source>
</evidence>
<feature type="compositionally biased region" description="Basic and acidic residues" evidence="1">
    <location>
        <begin position="643"/>
        <end position="653"/>
    </location>
</feature>
<dbReference type="EMBL" id="KQ087284">
    <property type="protein sequence ID" value="KLT38778.1"/>
    <property type="molecule type" value="Genomic_DNA"/>
</dbReference>